<dbReference type="Proteomes" id="UP001519460">
    <property type="component" value="Unassembled WGS sequence"/>
</dbReference>
<accession>A0ABD0KBT6</accession>
<feature type="coiled-coil region" evidence="1">
    <location>
        <begin position="40"/>
        <end position="77"/>
    </location>
</feature>
<comment type="caution">
    <text evidence="2">The sequence shown here is derived from an EMBL/GenBank/DDBJ whole genome shotgun (WGS) entry which is preliminary data.</text>
</comment>
<proteinExistence type="predicted"/>
<reference evidence="2 3" key="1">
    <citation type="journal article" date="2023" name="Sci. Data">
        <title>Genome assembly of the Korean intertidal mud-creeper Batillaria attramentaria.</title>
        <authorList>
            <person name="Patra A.K."/>
            <person name="Ho P.T."/>
            <person name="Jun S."/>
            <person name="Lee S.J."/>
            <person name="Kim Y."/>
            <person name="Won Y.J."/>
        </authorList>
    </citation>
    <scope>NUCLEOTIDE SEQUENCE [LARGE SCALE GENOMIC DNA]</scope>
    <source>
        <strain evidence="2">Wonlab-2016</strain>
    </source>
</reference>
<feature type="non-terminal residue" evidence="2">
    <location>
        <position position="80"/>
    </location>
</feature>
<organism evidence="2 3">
    <name type="scientific">Batillaria attramentaria</name>
    <dbReference type="NCBI Taxonomy" id="370345"/>
    <lineage>
        <taxon>Eukaryota</taxon>
        <taxon>Metazoa</taxon>
        <taxon>Spiralia</taxon>
        <taxon>Lophotrochozoa</taxon>
        <taxon>Mollusca</taxon>
        <taxon>Gastropoda</taxon>
        <taxon>Caenogastropoda</taxon>
        <taxon>Sorbeoconcha</taxon>
        <taxon>Cerithioidea</taxon>
        <taxon>Batillariidae</taxon>
        <taxon>Batillaria</taxon>
    </lineage>
</organism>
<evidence type="ECO:0000313" key="2">
    <source>
        <dbReference type="EMBL" id="KAK7484601.1"/>
    </source>
</evidence>
<keyword evidence="1" id="KW-0175">Coiled coil</keyword>
<dbReference type="EMBL" id="JACVVK020000207">
    <property type="protein sequence ID" value="KAK7484601.1"/>
    <property type="molecule type" value="Genomic_DNA"/>
</dbReference>
<evidence type="ECO:0000313" key="3">
    <source>
        <dbReference type="Proteomes" id="UP001519460"/>
    </source>
</evidence>
<sequence length="80" mass="9368">MEISSEETLTVERIIRPKVSSTSSEDEEEEAEIRRLLVKTSRIKSENEELKEGVIKAERENKALENEIQLLKEQQRLLEE</sequence>
<evidence type="ECO:0000256" key="1">
    <source>
        <dbReference type="SAM" id="Coils"/>
    </source>
</evidence>
<dbReference type="AlphaFoldDB" id="A0ABD0KBT6"/>
<protein>
    <submittedName>
        <fullName evidence="2">Uncharacterized protein</fullName>
    </submittedName>
</protein>
<keyword evidence="3" id="KW-1185">Reference proteome</keyword>
<name>A0ABD0KBT6_9CAEN</name>
<gene>
    <name evidence="2" type="ORF">BaRGS_00024127</name>
</gene>